<dbReference type="EMBL" id="MU005879">
    <property type="protein sequence ID" value="KAF2702376.1"/>
    <property type="molecule type" value="Genomic_DNA"/>
</dbReference>
<dbReference type="AlphaFoldDB" id="A0A6G1JP45"/>
<evidence type="ECO:0000313" key="2">
    <source>
        <dbReference type="EMBL" id="KAF2702376.1"/>
    </source>
</evidence>
<evidence type="ECO:0000256" key="1">
    <source>
        <dbReference type="SAM" id="Coils"/>
    </source>
</evidence>
<proteinExistence type="predicted"/>
<dbReference type="InterPro" id="IPR036396">
    <property type="entry name" value="Cyt_P450_sf"/>
</dbReference>
<dbReference type="SUPFAM" id="SSF48264">
    <property type="entry name" value="Cytochrome P450"/>
    <property type="match status" value="1"/>
</dbReference>
<name>A0A6G1JP45_9PLEO</name>
<evidence type="ECO:0000313" key="3">
    <source>
        <dbReference type="Proteomes" id="UP000799428"/>
    </source>
</evidence>
<keyword evidence="3" id="KW-1185">Reference proteome</keyword>
<organism evidence="2 3">
    <name type="scientific">Pleomassaria siparia CBS 279.74</name>
    <dbReference type="NCBI Taxonomy" id="1314801"/>
    <lineage>
        <taxon>Eukaryota</taxon>
        <taxon>Fungi</taxon>
        <taxon>Dikarya</taxon>
        <taxon>Ascomycota</taxon>
        <taxon>Pezizomycotina</taxon>
        <taxon>Dothideomycetes</taxon>
        <taxon>Pleosporomycetidae</taxon>
        <taxon>Pleosporales</taxon>
        <taxon>Pleomassariaceae</taxon>
        <taxon>Pleomassaria</taxon>
    </lineage>
</organism>
<reference evidence="2" key="1">
    <citation type="journal article" date="2020" name="Stud. Mycol.">
        <title>101 Dothideomycetes genomes: a test case for predicting lifestyles and emergence of pathogens.</title>
        <authorList>
            <person name="Haridas S."/>
            <person name="Albert R."/>
            <person name="Binder M."/>
            <person name="Bloem J."/>
            <person name="Labutti K."/>
            <person name="Salamov A."/>
            <person name="Andreopoulos B."/>
            <person name="Baker S."/>
            <person name="Barry K."/>
            <person name="Bills G."/>
            <person name="Bluhm B."/>
            <person name="Cannon C."/>
            <person name="Castanera R."/>
            <person name="Culley D."/>
            <person name="Daum C."/>
            <person name="Ezra D."/>
            <person name="Gonzalez J."/>
            <person name="Henrissat B."/>
            <person name="Kuo A."/>
            <person name="Liang C."/>
            <person name="Lipzen A."/>
            <person name="Lutzoni F."/>
            <person name="Magnuson J."/>
            <person name="Mondo S."/>
            <person name="Nolan M."/>
            <person name="Ohm R."/>
            <person name="Pangilinan J."/>
            <person name="Park H.-J."/>
            <person name="Ramirez L."/>
            <person name="Alfaro M."/>
            <person name="Sun H."/>
            <person name="Tritt A."/>
            <person name="Yoshinaga Y."/>
            <person name="Zwiers L.-H."/>
            <person name="Turgeon B."/>
            <person name="Goodwin S."/>
            <person name="Spatafora J."/>
            <person name="Crous P."/>
            <person name="Grigoriev I."/>
        </authorList>
    </citation>
    <scope>NUCLEOTIDE SEQUENCE</scope>
    <source>
        <strain evidence="2">CBS 279.74</strain>
    </source>
</reference>
<sequence length="260" mass="29583">MTSSSLSTWPAAVILHRPTRHVLHTLPQSRVCWPPPTAISRLPGRCYAPLQTVIFRLGVLMNCHALTMHCHVVMTRTSNNQLGSIPLNGTRQWTASGYDENELARLRDLLASIHSIPVYEDGGQPMVEELQDRIETLRHDITTTAIDEYAEWHDVTLDIESSEAQQSALRATIERTEHELHEVERDFQSLMREATTAAQRHWGRFKKLIREITKRDKEIADLRAIIRDQAITRENERRAKDDVIDALRAALDIAGASTTQ</sequence>
<dbReference type="GO" id="GO:0020037">
    <property type="term" value="F:heme binding"/>
    <property type="evidence" value="ECO:0007669"/>
    <property type="project" value="InterPro"/>
</dbReference>
<protein>
    <submittedName>
        <fullName evidence="2">Uncharacterized protein</fullName>
    </submittedName>
</protein>
<dbReference type="GO" id="GO:0016705">
    <property type="term" value="F:oxidoreductase activity, acting on paired donors, with incorporation or reduction of molecular oxygen"/>
    <property type="evidence" value="ECO:0007669"/>
    <property type="project" value="InterPro"/>
</dbReference>
<dbReference type="Proteomes" id="UP000799428">
    <property type="component" value="Unassembled WGS sequence"/>
</dbReference>
<accession>A0A6G1JP45</accession>
<keyword evidence="1" id="KW-0175">Coiled coil</keyword>
<gene>
    <name evidence="2" type="ORF">K504DRAFT_57808</name>
</gene>
<dbReference type="GO" id="GO:0005506">
    <property type="term" value="F:iron ion binding"/>
    <property type="evidence" value="ECO:0007669"/>
    <property type="project" value="InterPro"/>
</dbReference>
<feature type="coiled-coil region" evidence="1">
    <location>
        <begin position="159"/>
        <end position="193"/>
    </location>
</feature>
<dbReference type="GO" id="GO:0004497">
    <property type="term" value="F:monooxygenase activity"/>
    <property type="evidence" value="ECO:0007669"/>
    <property type="project" value="InterPro"/>
</dbReference>